<dbReference type="AlphaFoldDB" id="A0AA38LWZ5"/>
<dbReference type="Proteomes" id="UP001164286">
    <property type="component" value="Unassembled WGS sequence"/>
</dbReference>
<sequence>MSKKSTARSASTADDAIGDLFMTHFMEFTGQLCAALETEEFRNKTPQEQLEHLKTVSDGDEVVKKMEKAFNFQAARHLYTHVITDDLPCLAFAADFPAAHPEIESKNQLLRRIKTLRLEYGQKEDDTSYYAIMLEPLKFTVLGVLNREVDALQVGAAEAVRIGVCLEKLQGKRTRFPALTHLAVGSIFGGDEPLWSTIVDPRSGFAHLSSARGGKKQPSIAELVAMCQQSVMLLFRASPLLHVCQRSYSGPLSLPAAFDWDDSFPGTHSTQSARHLGEIPRKKLLPAATIPLFTMHLGTDGDGNVRASPNRPTRWLLENSDRNRFTMNLLVRNFFRVLDTYHETVHNAGFKDYKFDINIYISSNRYTPARGKFEWPADPRTILRCKPSTEADTLDIIRKHSEKQLRSEGMPEVKGISSWRPSTESPVCEACGWEFEEIA</sequence>
<accession>A0AA38LWZ5</accession>
<dbReference type="GeneID" id="77732668"/>
<organism evidence="1 2">
    <name type="scientific">Dioszegia hungarica</name>
    <dbReference type="NCBI Taxonomy" id="4972"/>
    <lineage>
        <taxon>Eukaryota</taxon>
        <taxon>Fungi</taxon>
        <taxon>Dikarya</taxon>
        <taxon>Basidiomycota</taxon>
        <taxon>Agaricomycotina</taxon>
        <taxon>Tremellomycetes</taxon>
        <taxon>Tremellales</taxon>
        <taxon>Bulleribasidiaceae</taxon>
        <taxon>Dioszegia</taxon>
    </lineage>
</organism>
<protein>
    <submittedName>
        <fullName evidence="1">Uncharacterized protein</fullName>
    </submittedName>
</protein>
<dbReference type="EMBL" id="JAKWFO010000005">
    <property type="protein sequence ID" value="KAI9636811.1"/>
    <property type="molecule type" value="Genomic_DNA"/>
</dbReference>
<keyword evidence="2" id="KW-1185">Reference proteome</keyword>
<proteinExistence type="predicted"/>
<name>A0AA38LWZ5_9TREE</name>
<evidence type="ECO:0000313" key="1">
    <source>
        <dbReference type="EMBL" id="KAI9636811.1"/>
    </source>
</evidence>
<gene>
    <name evidence="1" type="ORF">MKK02DRAFT_45518</name>
</gene>
<evidence type="ECO:0000313" key="2">
    <source>
        <dbReference type="Proteomes" id="UP001164286"/>
    </source>
</evidence>
<dbReference type="RefSeq" id="XP_052946588.1">
    <property type="nucleotide sequence ID" value="XM_053093463.1"/>
</dbReference>
<comment type="caution">
    <text evidence="1">The sequence shown here is derived from an EMBL/GenBank/DDBJ whole genome shotgun (WGS) entry which is preliminary data.</text>
</comment>
<reference evidence="1" key="1">
    <citation type="journal article" date="2022" name="G3 (Bethesda)">
        <title>High quality genome of the basidiomycete yeast Dioszegia hungarica PDD-24b-2 isolated from cloud water.</title>
        <authorList>
            <person name="Jarrige D."/>
            <person name="Haridas S."/>
            <person name="Bleykasten-Grosshans C."/>
            <person name="Joly M."/>
            <person name="Nadalig T."/>
            <person name="Sancelme M."/>
            <person name="Vuilleumier S."/>
            <person name="Grigoriev I.V."/>
            <person name="Amato P."/>
            <person name="Bringel F."/>
        </authorList>
    </citation>
    <scope>NUCLEOTIDE SEQUENCE</scope>
    <source>
        <strain evidence="1">PDD-24b-2</strain>
    </source>
</reference>